<dbReference type="AlphaFoldDB" id="A0A2T7PYJ3"/>
<accession>A0A2T7PYJ3</accession>
<name>A0A2T7PYJ3_POMCA</name>
<sequence length="257" mass="28123">MGERIKYCVKIKAGICQSGVPGRAPTSRFHLKLPTTPSTTLWSDVRRACSQPPDEEEDAANSSRVVISALPTVQAAAPASLPLIVPRMPKKKSTKPQFTLGPSFLPLGSPSVRKLPASVMGPRGFFRHHVPHPSATLAAKKSLAAGAARRVLRVKVAEVGGLGRLLDFSPRDEDLRQVSLVFIYFRRGGGDEDGMKGEKEKLGEITEQSRQTTVTELNGKHRNAYAWMSKDLSELNEDFCLLKSRNLRLRRVGGSDV</sequence>
<evidence type="ECO:0000313" key="1">
    <source>
        <dbReference type="EMBL" id="PVD38491.1"/>
    </source>
</evidence>
<dbReference type="Proteomes" id="UP000245119">
    <property type="component" value="Linkage Group LG1"/>
</dbReference>
<dbReference type="EMBL" id="PZQS01000001">
    <property type="protein sequence ID" value="PVD38491.1"/>
    <property type="molecule type" value="Genomic_DNA"/>
</dbReference>
<gene>
    <name evidence="1" type="ORF">C0Q70_01106</name>
</gene>
<protein>
    <submittedName>
        <fullName evidence="1">Uncharacterized protein</fullName>
    </submittedName>
</protein>
<organism evidence="1 2">
    <name type="scientific">Pomacea canaliculata</name>
    <name type="common">Golden apple snail</name>
    <dbReference type="NCBI Taxonomy" id="400727"/>
    <lineage>
        <taxon>Eukaryota</taxon>
        <taxon>Metazoa</taxon>
        <taxon>Spiralia</taxon>
        <taxon>Lophotrochozoa</taxon>
        <taxon>Mollusca</taxon>
        <taxon>Gastropoda</taxon>
        <taxon>Caenogastropoda</taxon>
        <taxon>Architaenioglossa</taxon>
        <taxon>Ampullarioidea</taxon>
        <taxon>Ampullariidae</taxon>
        <taxon>Pomacea</taxon>
    </lineage>
</organism>
<proteinExistence type="predicted"/>
<evidence type="ECO:0000313" key="2">
    <source>
        <dbReference type="Proteomes" id="UP000245119"/>
    </source>
</evidence>
<reference evidence="1 2" key="1">
    <citation type="submission" date="2018-04" db="EMBL/GenBank/DDBJ databases">
        <title>The genome of golden apple snail Pomacea canaliculata provides insight into stress tolerance and invasive adaptation.</title>
        <authorList>
            <person name="Liu C."/>
            <person name="Liu B."/>
            <person name="Ren Y."/>
            <person name="Zhang Y."/>
            <person name="Wang H."/>
            <person name="Li S."/>
            <person name="Jiang F."/>
            <person name="Yin L."/>
            <person name="Zhang G."/>
            <person name="Qian W."/>
            <person name="Fan W."/>
        </authorList>
    </citation>
    <scope>NUCLEOTIDE SEQUENCE [LARGE SCALE GENOMIC DNA]</scope>
    <source>
        <strain evidence="1">SZHN2017</strain>
        <tissue evidence="1">Muscle</tissue>
    </source>
</reference>
<keyword evidence="2" id="KW-1185">Reference proteome</keyword>
<comment type="caution">
    <text evidence="1">The sequence shown here is derived from an EMBL/GenBank/DDBJ whole genome shotgun (WGS) entry which is preliminary data.</text>
</comment>